<dbReference type="InterPro" id="IPR006527">
    <property type="entry name" value="F-box-assoc_dom_typ1"/>
</dbReference>
<dbReference type="InterPro" id="IPR036047">
    <property type="entry name" value="F-box-like_dom_sf"/>
</dbReference>
<dbReference type="PANTHER" id="PTHR31672:SF10">
    <property type="entry name" value="F-BOX DOMAIN-CONTAINING PROTEIN"/>
    <property type="match status" value="1"/>
</dbReference>
<evidence type="ECO:0000313" key="3">
    <source>
        <dbReference type="Proteomes" id="UP000215914"/>
    </source>
</evidence>
<dbReference type="OMA" id="PRCEYAS"/>
<name>A0A251U9F8_HELAN</name>
<dbReference type="Pfam" id="PF07734">
    <property type="entry name" value="FBA_1"/>
    <property type="match status" value="1"/>
</dbReference>
<evidence type="ECO:0000259" key="1">
    <source>
        <dbReference type="PROSITE" id="PS50181"/>
    </source>
</evidence>
<dbReference type="Proteomes" id="UP000215914">
    <property type="component" value="Chromosome 7"/>
</dbReference>
<gene>
    <name evidence="2" type="ORF">HannXRQ_Chr07g0185551</name>
</gene>
<accession>A0A251U9F8</accession>
<dbReference type="SUPFAM" id="SSF81383">
    <property type="entry name" value="F-box domain"/>
    <property type="match status" value="1"/>
</dbReference>
<dbReference type="NCBIfam" id="TIGR01640">
    <property type="entry name" value="F_box_assoc_1"/>
    <property type="match status" value="1"/>
</dbReference>
<dbReference type="InterPro" id="IPR017451">
    <property type="entry name" value="F-box-assoc_interact_dom"/>
</dbReference>
<dbReference type="PANTHER" id="PTHR31672">
    <property type="entry name" value="BNACNNG10540D PROTEIN"/>
    <property type="match status" value="1"/>
</dbReference>
<proteinExistence type="predicted"/>
<dbReference type="AlphaFoldDB" id="A0A251U9F8"/>
<keyword evidence="3" id="KW-1185">Reference proteome</keyword>
<dbReference type="Pfam" id="PF00646">
    <property type="entry name" value="F-box"/>
    <property type="match status" value="1"/>
</dbReference>
<evidence type="ECO:0000313" key="2">
    <source>
        <dbReference type="EMBL" id="OTG19764.1"/>
    </source>
</evidence>
<dbReference type="InterPro" id="IPR001810">
    <property type="entry name" value="F-box_dom"/>
</dbReference>
<reference evidence="3" key="1">
    <citation type="journal article" date="2017" name="Nature">
        <title>The sunflower genome provides insights into oil metabolism, flowering and Asterid evolution.</title>
        <authorList>
            <person name="Badouin H."/>
            <person name="Gouzy J."/>
            <person name="Grassa C.J."/>
            <person name="Murat F."/>
            <person name="Staton S.E."/>
            <person name="Cottret L."/>
            <person name="Lelandais-Briere C."/>
            <person name="Owens G.L."/>
            <person name="Carrere S."/>
            <person name="Mayjonade B."/>
            <person name="Legrand L."/>
            <person name="Gill N."/>
            <person name="Kane N.C."/>
            <person name="Bowers J.E."/>
            <person name="Hubner S."/>
            <person name="Bellec A."/>
            <person name="Berard A."/>
            <person name="Berges H."/>
            <person name="Blanchet N."/>
            <person name="Boniface M.C."/>
            <person name="Brunel D."/>
            <person name="Catrice O."/>
            <person name="Chaidir N."/>
            <person name="Claudel C."/>
            <person name="Donnadieu C."/>
            <person name="Faraut T."/>
            <person name="Fievet G."/>
            <person name="Helmstetter N."/>
            <person name="King M."/>
            <person name="Knapp S.J."/>
            <person name="Lai Z."/>
            <person name="Le Paslier M.C."/>
            <person name="Lippi Y."/>
            <person name="Lorenzon L."/>
            <person name="Mandel J.R."/>
            <person name="Marage G."/>
            <person name="Marchand G."/>
            <person name="Marquand E."/>
            <person name="Bret-Mestries E."/>
            <person name="Morien E."/>
            <person name="Nambeesan S."/>
            <person name="Nguyen T."/>
            <person name="Pegot-Espagnet P."/>
            <person name="Pouilly N."/>
            <person name="Raftis F."/>
            <person name="Sallet E."/>
            <person name="Schiex T."/>
            <person name="Thomas J."/>
            <person name="Vandecasteele C."/>
            <person name="Vares D."/>
            <person name="Vear F."/>
            <person name="Vautrin S."/>
            <person name="Crespi M."/>
            <person name="Mangin B."/>
            <person name="Burke J.M."/>
            <person name="Salse J."/>
            <person name="Munos S."/>
            <person name="Vincourt P."/>
            <person name="Rieseberg L.H."/>
            <person name="Langlade N.B."/>
        </authorList>
    </citation>
    <scope>NUCLEOTIDE SEQUENCE [LARGE SCALE GENOMIC DNA]</scope>
    <source>
        <strain evidence="3">cv. SF193</strain>
    </source>
</reference>
<organism evidence="2 3">
    <name type="scientific">Helianthus annuus</name>
    <name type="common">Common sunflower</name>
    <dbReference type="NCBI Taxonomy" id="4232"/>
    <lineage>
        <taxon>Eukaryota</taxon>
        <taxon>Viridiplantae</taxon>
        <taxon>Streptophyta</taxon>
        <taxon>Embryophyta</taxon>
        <taxon>Tracheophyta</taxon>
        <taxon>Spermatophyta</taxon>
        <taxon>Magnoliopsida</taxon>
        <taxon>eudicotyledons</taxon>
        <taxon>Gunneridae</taxon>
        <taxon>Pentapetalae</taxon>
        <taxon>asterids</taxon>
        <taxon>campanulids</taxon>
        <taxon>Asterales</taxon>
        <taxon>Asteraceae</taxon>
        <taxon>Asteroideae</taxon>
        <taxon>Heliantheae alliance</taxon>
        <taxon>Heliantheae</taxon>
        <taxon>Helianthus</taxon>
    </lineage>
</organism>
<sequence>MSDYIPFALQGEIMKRLPTRSLLQFRTVSKQWKSLIDSSQFIVDYSLNHTHQQHLLVCYTSQEDFKEKYVSIIDDETFPEHKCSMPDSIAELGVAMIMGSSQGLFCLSIVRQDPRCEYASLVRTTVLWNPSIRKSVAIDTPHSSMVFGFGVCPYTSDPKLVKIKFTCGKPNLDTRSFTPWQVEVYTLSSGTWGSIPTTNQPSDSIKLRLDQVVINGFIYWLAIDNINISMMTMEFEGYNLIVSFDMASEKFMEISLPDTLARAPNSSLSISKLKEYLVVVEMVREAEKRVYGIWMMEHGVPNSFTKLFTINSPDASIRAVLGFRKNIYEPICAMRADYNVHSVFVLALHSEHNNYTLMSCNGPSHTARFYMESLLLLDH</sequence>
<dbReference type="PROSITE" id="PS50181">
    <property type="entry name" value="FBOX"/>
    <property type="match status" value="1"/>
</dbReference>
<protein>
    <submittedName>
        <fullName evidence="2">Putative F-box domain-containing protein</fullName>
    </submittedName>
</protein>
<dbReference type="SMART" id="SM00256">
    <property type="entry name" value="FBOX"/>
    <property type="match status" value="1"/>
</dbReference>
<dbReference type="InterPro" id="IPR050796">
    <property type="entry name" value="SCF_F-box_component"/>
</dbReference>
<dbReference type="EMBL" id="CM007896">
    <property type="protein sequence ID" value="OTG19764.1"/>
    <property type="molecule type" value="Genomic_DNA"/>
</dbReference>
<dbReference type="CDD" id="cd22157">
    <property type="entry name" value="F-box_AtFBW1-like"/>
    <property type="match status" value="1"/>
</dbReference>
<feature type="domain" description="F-box" evidence="1">
    <location>
        <begin position="1"/>
        <end position="45"/>
    </location>
</feature>
<dbReference type="InParanoid" id="A0A251U9F8"/>